<evidence type="ECO:0000256" key="8">
    <source>
        <dbReference type="SAM" id="MobiDB-lite"/>
    </source>
</evidence>
<dbReference type="GO" id="GO:0005886">
    <property type="term" value="C:plasma membrane"/>
    <property type="evidence" value="ECO:0007669"/>
    <property type="project" value="UniProtKB-SubCell"/>
</dbReference>
<keyword evidence="4" id="KW-0813">Transport</keyword>
<evidence type="ECO:0000256" key="7">
    <source>
        <dbReference type="ARBA" id="ARBA00023294"/>
    </source>
</evidence>
<dbReference type="PANTHER" id="PTHR33541">
    <property type="entry name" value="PROTEIN BIG GRAIN 1-LIKE A-RELATED"/>
    <property type="match status" value="1"/>
</dbReference>
<dbReference type="AlphaFoldDB" id="A0AAV6XQT4"/>
<dbReference type="EMBL" id="WHWC01000005">
    <property type="protein sequence ID" value="KAG8383022.1"/>
    <property type="molecule type" value="Genomic_DNA"/>
</dbReference>
<evidence type="ECO:0000256" key="6">
    <source>
        <dbReference type="ARBA" id="ARBA00023136"/>
    </source>
</evidence>
<comment type="subcellular location">
    <subcellularLocation>
        <location evidence="2">Cell membrane</location>
    </subcellularLocation>
</comment>
<keyword evidence="5" id="KW-1003">Cell membrane</keyword>
<keyword evidence="10" id="KW-1185">Reference proteome</keyword>
<feature type="region of interest" description="Disordered" evidence="8">
    <location>
        <begin position="1"/>
        <end position="23"/>
    </location>
</feature>
<evidence type="ECO:0000313" key="10">
    <source>
        <dbReference type="Proteomes" id="UP000826271"/>
    </source>
</evidence>
<dbReference type="PANTHER" id="PTHR33541:SF11">
    <property type="entry name" value="PROTEIN BIG GRAIN 1-LIKE E"/>
    <property type="match status" value="1"/>
</dbReference>
<feature type="region of interest" description="Disordered" evidence="8">
    <location>
        <begin position="121"/>
        <end position="149"/>
    </location>
</feature>
<protein>
    <recommendedName>
        <fullName evidence="11">Protein BIG GRAIN 1-like E</fullName>
    </recommendedName>
</protein>
<name>A0AAV6XQT4_9LAMI</name>
<comment type="similarity">
    <text evidence="3">Belongs to the BIG GRAIN 1 (BG1) plant protein family.</text>
</comment>
<evidence type="ECO:0000256" key="4">
    <source>
        <dbReference type="ARBA" id="ARBA00022448"/>
    </source>
</evidence>
<dbReference type="GO" id="GO:0009734">
    <property type="term" value="P:auxin-activated signaling pathway"/>
    <property type="evidence" value="ECO:0007669"/>
    <property type="project" value="UniProtKB-KW"/>
</dbReference>
<gene>
    <name evidence="9" type="ORF">BUALT_Bualt05G0140800</name>
</gene>
<organism evidence="9 10">
    <name type="scientific">Buddleja alternifolia</name>
    <dbReference type="NCBI Taxonomy" id="168488"/>
    <lineage>
        <taxon>Eukaryota</taxon>
        <taxon>Viridiplantae</taxon>
        <taxon>Streptophyta</taxon>
        <taxon>Embryophyta</taxon>
        <taxon>Tracheophyta</taxon>
        <taxon>Spermatophyta</taxon>
        <taxon>Magnoliopsida</taxon>
        <taxon>eudicotyledons</taxon>
        <taxon>Gunneridae</taxon>
        <taxon>Pentapetalae</taxon>
        <taxon>asterids</taxon>
        <taxon>lamiids</taxon>
        <taxon>Lamiales</taxon>
        <taxon>Scrophulariaceae</taxon>
        <taxon>Buddlejeae</taxon>
        <taxon>Buddleja</taxon>
    </lineage>
</organism>
<evidence type="ECO:0008006" key="11">
    <source>
        <dbReference type="Google" id="ProtNLM"/>
    </source>
</evidence>
<proteinExistence type="inferred from homology"/>
<evidence type="ECO:0000256" key="2">
    <source>
        <dbReference type="ARBA" id="ARBA00004236"/>
    </source>
</evidence>
<dbReference type="InterPro" id="IPR039621">
    <property type="entry name" value="BG1-like"/>
</dbReference>
<comment type="function">
    <text evidence="1">Involved in auxin transport. Regulator of the auxin signaling pathway.</text>
</comment>
<reference evidence="9" key="1">
    <citation type="submission" date="2019-10" db="EMBL/GenBank/DDBJ databases">
        <authorList>
            <person name="Zhang R."/>
            <person name="Pan Y."/>
            <person name="Wang J."/>
            <person name="Ma R."/>
            <person name="Yu S."/>
        </authorList>
    </citation>
    <scope>NUCLEOTIDE SEQUENCE</scope>
    <source>
        <strain evidence="9">LA-IB0</strain>
        <tissue evidence="9">Leaf</tissue>
    </source>
</reference>
<evidence type="ECO:0000313" key="9">
    <source>
        <dbReference type="EMBL" id="KAG8383022.1"/>
    </source>
</evidence>
<feature type="compositionally biased region" description="Basic and acidic residues" evidence="8">
    <location>
        <begin position="84"/>
        <end position="96"/>
    </location>
</feature>
<evidence type="ECO:0000256" key="5">
    <source>
        <dbReference type="ARBA" id="ARBA00022475"/>
    </source>
</evidence>
<feature type="region of interest" description="Disordered" evidence="8">
    <location>
        <begin position="84"/>
        <end position="106"/>
    </location>
</feature>
<sequence>MSVTGLSPGPDKMYKISSHRRKNNSGELDVFEAARYFSDDNPGANIPEKIIISENRQHFQRTPQMNLDLPIMIKNQINSPQYHAMDHQKQTKDNKKSKQPSSPGARLASFLNSLLNQTPLKKKKLKPVSTKGFHDEEEENPNGRRKRRISISHFISSSNNSGIKKIPGHANTPTKSCMEYRNLSDQKVEVVNSFPENVGNFKPIFQNEIFGEKRGTDNYAWMEENSIFGNGVLEKSPKNGSFGFSLEEMEFRKFSYDDDDDNSDSSSDLFDLPNHDLDFYSSDLPVYETTHMDKIKIGI</sequence>
<keyword evidence="6" id="KW-0472">Membrane</keyword>
<evidence type="ECO:0000256" key="3">
    <source>
        <dbReference type="ARBA" id="ARBA00010067"/>
    </source>
</evidence>
<evidence type="ECO:0000256" key="1">
    <source>
        <dbReference type="ARBA" id="ARBA00002281"/>
    </source>
</evidence>
<dbReference type="Proteomes" id="UP000826271">
    <property type="component" value="Unassembled WGS sequence"/>
</dbReference>
<keyword evidence="7" id="KW-0927">Auxin signaling pathway</keyword>
<accession>A0AAV6XQT4</accession>
<comment type="caution">
    <text evidence="9">The sequence shown here is derived from an EMBL/GenBank/DDBJ whole genome shotgun (WGS) entry which is preliminary data.</text>
</comment>